<protein>
    <submittedName>
        <fullName evidence="2">Uncharacterized protein</fullName>
    </submittedName>
</protein>
<organism evidence="2 3">
    <name type="scientific">Allosaccharopolyspora coralli</name>
    <dbReference type="NCBI Taxonomy" id="2665642"/>
    <lineage>
        <taxon>Bacteria</taxon>
        <taxon>Bacillati</taxon>
        <taxon>Actinomycetota</taxon>
        <taxon>Actinomycetes</taxon>
        <taxon>Pseudonocardiales</taxon>
        <taxon>Pseudonocardiaceae</taxon>
        <taxon>Allosaccharopolyspora</taxon>
    </lineage>
</organism>
<evidence type="ECO:0000256" key="1">
    <source>
        <dbReference type="SAM" id="Phobius"/>
    </source>
</evidence>
<dbReference type="RefSeq" id="WP_154075558.1">
    <property type="nucleotide sequence ID" value="NZ_CP045929.1"/>
</dbReference>
<name>A0A5Q3QBV9_9PSEU</name>
<keyword evidence="1" id="KW-1133">Transmembrane helix</keyword>
<dbReference type="EMBL" id="CP045929">
    <property type="protein sequence ID" value="QGK68955.1"/>
    <property type="molecule type" value="Genomic_DNA"/>
</dbReference>
<keyword evidence="3" id="KW-1185">Reference proteome</keyword>
<feature type="transmembrane region" description="Helical" evidence="1">
    <location>
        <begin position="41"/>
        <end position="59"/>
    </location>
</feature>
<dbReference type="AlphaFoldDB" id="A0A5Q3QBV9"/>
<sequence>MRTALRNNATAYGFSISITASYGLASSANGGPSADETIACAVGAGVAFVLIGAVFLTGFPQGSPREGGQLATISGGIDLLAVLNNLGRRMPPPAHVAA</sequence>
<keyword evidence="1" id="KW-0472">Membrane</keyword>
<keyword evidence="1" id="KW-0812">Transmembrane</keyword>
<evidence type="ECO:0000313" key="2">
    <source>
        <dbReference type="EMBL" id="QGK68955.1"/>
    </source>
</evidence>
<dbReference type="KEGG" id="sace:GIY23_04850"/>
<gene>
    <name evidence="2" type="ORF">GIY23_04850</name>
</gene>
<evidence type="ECO:0000313" key="3">
    <source>
        <dbReference type="Proteomes" id="UP000371041"/>
    </source>
</evidence>
<dbReference type="Proteomes" id="UP000371041">
    <property type="component" value="Chromosome"/>
</dbReference>
<reference evidence="3" key="1">
    <citation type="submission" date="2019-11" db="EMBL/GenBank/DDBJ databases">
        <title>The complete genome sequence of Saccharopolyspora sp. E2A.</title>
        <authorList>
            <person name="Zhang G."/>
        </authorList>
    </citation>
    <scope>NUCLEOTIDE SEQUENCE [LARGE SCALE GENOMIC DNA]</scope>
    <source>
        <strain evidence="3">E2A</strain>
    </source>
</reference>
<proteinExistence type="predicted"/>
<accession>A0A5Q3QBV9</accession>